<reference evidence="11" key="1">
    <citation type="submission" date="2022-11" db="EMBL/GenBank/DDBJ databases">
        <authorList>
            <person name="Petersen C."/>
        </authorList>
    </citation>
    <scope>NUCLEOTIDE SEQUENCE</scope>
    <source>
        <strain evidence="11">IBT 34128</strain>
    </source>
</reference>
<evidence type="ECO:0000256" key="2">
    <source>
        <dbReference type="ARBA" id="ARBA00022692"/>
    </source>
</evidence>
<feature type="transmembrane region" description="Helical" evidence="9">
    <location>
        <begin position="184"/>
        <end position="208"/>
    </location>
</feature>
<feature type="compositionally biased region" description="Polar residues" evidence="8">
    <location>
        <begin position="51"/>
        <end position="61"/>
    </location>
</feature>
<comment type="caution">
    <text evidence="11">The sequence shown here is derived from an EMBL/GenBank/DDBJ whole genome shotgun (WGS) entry which is preliminary data.</text>
</comment>
<evidence type="ECO:0000256" key="7">
    <source>
        <dbReference type="PROSITE-ProRule" id="PRU01094"/>
    </source>
</evidence>
<keyword evidence="2 9" id="KW-0812">Transmembrane</keyword>
<reference evidence="11" key="2">
    <citation type="journal article" date="2023" name="IMA Fungus">
        <title>Comparative genomic study of the Penicillium genus elucidates a diverse pangenome and 15 lateral gene transfer events.</title>
        <authorList>
            <person name="Petersen C."/>
            <person name="Sorensen T."/>
            <person name="Nielsen M.R."/>
            <person name="Sondergaard T.E."/>
            <person name="Sorensen J.L."/>
            <person name="Fitzpatrick D.A."/>
            <person name="Frisvad J.C."/>
            <person name="Nielsen K.L."/>
        </authorList>
    </citation>
    <scope>NUCLEOTIDE SEQUENCE</scope>
    <source>
        <strain evidence="11">IBT 34128</strain>
    </source>
</reference>
<feature type="region of interest" description="Disordered" evidence="8">
    <location>
        <begin position="39"/>
        <end position="92"/>
    </location>
</feature>
<gene>
    <name evidence="11" type="ORF">NUU61_000387</name>
</gene>
<dbReference type="RefSeq" id="XP_056515821.1">
    <property type="nucleotide sequence ID" value="XM_056650971.1"/>
</dbReference>
<evidence type="ECO:0000313" key="11">
    <source>
        <dbReference type="EMBL" id="KAJ5114628.1"/>
    </source>
</evidence>
<dbReference type="AlphaFoldDB" id="A0A9W9KR10"/>
<feature type="domain" description="Letm1 RBD" evidence="10">
    <location>
        <begin position="197"/>
        <end position="380"/>
    </location>
</feature>
<keyword evidence="3" id="KW-0999">Mitochondrion inner membrane</keyword>
<dbReference type="PROSITE" id="PS51758">
    <property type="entry name" value="LETM1_RBD"/>
    <property type="match status" value="1"/>
</dbReference>
<sequence>MSAIARGPRALQVQLRPLAYFPISCHFCAVSSQLFSTSAPTRQSRRHAPSSVPSTSINSKLKSLRHEINPPKSTLPADLDLPPPSSTTATSSDKLKRYVALGRAYLAFYKTGLKNVFGNYRASIPLRKELGLPAFLPISPPRRASAPTSPSSSSLSAGTSAPIGLSRAQFQLVRRSARDVRRMIPFTVILIVCGEFTPLIVPIVGAAITPATCRIPSQVAKERATAATRKSAALTAHATAVDGSLTPAPAGSDDELRLLATRLANPGWAATAESAAVQRACAVFGLVKHHNQRAGSLLVAPVYRSRLVRHLEYLALDDGMIRAEGGVSALDAVEVRIAVEERGGVDVAAGARDSARAEELDRLWLERWLTIRENETAQTV</sequence>
<evidence type="ECO:0000256" key="3">
    <source>
        <dbReference type="ARBA" id="ARBA00022792"/>
    </source>
</evidence>
<protein>
    <recommendedName>
        <fullName evidence="10">Letm1 RBD domain-containing protein</fullName>
    </recommendedName>
</protein>
<evidence type="ECO:0000259" key="10">
    <source>
        <dbReference type="PROSITE" id="PS51758"/>
    </source>
</evidence>
<dbReference type="GO" id="GO:0005743">
    <property type="term" value="C:mitochondrial inner membrane"/>
    <property type="evidence" value="ECO:0007669"/>
    <property type="project" value="UniProtKB-SubCell"/>
</dbReference>
<dbReference type="InterPro" id="IPR033122">
    <property type="entry name" value="LETM1-like_RBD"/>
</dbReference>
<dbReference type="PANTHER" id="PTHR14009">
    <property type="entry name" value="LEUCINE ZIPPER-EF-HAND CONTAINING TRANSMEMBRANE PROTEIN"/>
    <property type="match status" value="1"/>
</dbReference>
<keyword evidence="4 9" id="KW-1133">Transmembrane helix</keyword>
<dbReference type="GO" id="GO:0030003">
    <property type="term" value="P:intracellular monoatomic cation homeostasis"/>
    <property type="evidence" value="ECO:0007669"/>
    <property type="project" value="TreeGrafter"/>
</dbReference>
<evidence type="ECO:0000256" key="1">
    <source>
        <dbReference type="ARBA" id="ARBA00004434"/>
    </source>
</evidence>
<evidence type="ECO:0000256" key="5">
    <source>
        <dbReference type="ARBA" id="ARBA00023128"/>
    </source>
</evidence>
<name>A0A9W9KR10_9EURO</name>
<evidence type="ECO:0000256" key="6">
    <source>
        <dbReference type="ARBA" id="ARBA00023136"/>
    </source>
</evidence>
<dbReference type="PANTHER" id="PTHR14009:SF6">
    <property type="entry name" value="LETM1 RBD DOMAIN-CONTAINING PROTEIN"/>
    <property type="match status" value="1"/>
</dbReference>
<feature type="region of interest" description="Disordered" evidence="8">
    <location>
        <begin position="141"/>
        <end position="160"/>
    </location>
</feature>
<dbReference type="OrthoDB" id="73691at2759"/>
<dbReference type="GO" id="GO:0043022">
    <property type="term" value="F:ribosome binding"/>
    <property type="evidence" value="ECO:0007669"/>
    <property type="project" value="InterPro"/>
</dbReference>
<comment type="subcellular location">
    <subcellularLocation>
        <location evidence="1">Mitochondrion inner membrane</location>
        <topology evidence="1">Single-pass membrane protein</topology>
    </subcellularLocation>
</comment>
<dbReference type="EMBL" id="JAPMSZ010000001">
    <property type="protein sequence ID" value="KAJ5114628.1"/>
    <property type="molecule type" value="Genomic_DNA"/>
</dbReference>
<keyword evidence="12" id="KW-1185">Reference proteome</keyword>
<evidence type="ECO:0000256" key="4">
    <source>
        <dbReference type="ARBA" id="ARBA00022989"/>
    </source>
</evidence>
<dbReference type="GeneID" id="81390139"/>
<dbReference type="Proteomes" id="UP001141434">
    <property type="component" value="Unassembled WGS sequence"/>
</dbReference>
<keyword evidence="6 9" id="KW-0472">Membrane</keyword>
<evidence type="ECO:0000313" key="12">
    <source>
        <dbReference type="Proteomes" id="UP001141434"/>
    </source>
</evidence>
<feature type="compositionally biased region" description="Low complexity" evidence="8">
    <location>
        <begin position="74"/>
        <end position="92"/>
    </location>
</feature>
<organism evidence="11 12">
    <name type="scientific">Penicillium alfredii</name>
    <dbReference type="NCBI Taxonomy" id="1506179"/>
    <lineage>
        <taxon>Eukaryota</taxon>
        <taxon>Fungi</taxon>
        <taxon>Dikarya</taxon>
        <taxon>Ascomycota</taxon>
        <taxon>Pezizomycotina</taxon>
        <taxon>Eurotiomycetes</taxon>
        <taxon>Eurotiomycetidae</taxon>
        <taxon>Eurotiales</taxon>
        <taxon>Aspergillaceae</taxon>
        <taxon>Penicillium</taxon>
    </lineage>
</organism>
<accession>A0A9W9KR10</accession>
<evidence type="ECO:0000256" key="9">
    <source>
        <dbReference type="SAM" id="Phobius"/>
    </source>
</evidence>
<evidence type="ECO:0000256" key="8">
    <source>
        <dbReference type="SAM" id="MobiDB-lite"/>
    </source>
</evidence>
<keyword evidence="5 7" id="KW-0496">Mitochondrion</keyword>
<proteinExistence type="predicted"/>
<dbReference type="InterPro" id="IPR044202">
    <property type="entry name" value="LETM1/MDM38-like"/>
</dbReference>